<keyword evidence="6 8" id="KW-0288">FMN</keyword>
<name>A0A2A2IHY3_9BACI</name>
<dbReference type="OrthoDB" id="9790745at2"/>
<evidence type="ECO:0000256" key="3">
    <source>
        <dbReference type="ARBA" id="ARBA00005267"/>
    </source>
</evidence>
<evidence type="ECO:0000256" key="1">
    <source>
        <dbReference type="ARBA" id="ARBA00001917"/>
    </source>
</evidence>
<dbReference type="InterPro" id="IPR010087">
    <property type="entry name" value="Flav_short"/>
</dbReference>
<comment type="function">
    <text evidence="2 8">Low-potential electron donor to a number of redox enzymes.</text>
</comment>
<dbReference type="GO" id="GO:0010181">
    <property type="term" value="F:FMN binding"/>
    <property type="evidence" value="ECO:0007669"/>
    <property type="project" value="UniProtKB-UniRule"/>
</dbReference>
<dbReference type="Pfam" id="PF00258">
    <property type="entry name" value="Flavodoxin_1"/>
    <property type="match status" value="1"/>
</dbReference>
<keyword evidence="4 8" id="KW-0813">Transport</keyword>
<dbReference type="GO" id="GO:0009055">
    <property type="term" value="F:electron transfer activity"/>
    <property type="evidence" value="ECO:0007669"/>
    <property type="project" value="UniProtKB-UniRule"/>
</dbReference>
<dbReference type="EMBL" id="NPOA01000002">
    <property type="protein sequence ID" value="PAV30968.1"/>
    <property type="molecule type" value="Genomic_DNA"/>
</dbReference>
<dbReference type="GO" id="GO:0016651">
    <property type="term" value="F:oxidoreductase activity, acting on NAD(P)H"/>
    <property type="evidence" value="ECO:0007669"/>
    <property type="project" value="UniProtKB-ARBA"/>
</dbReference>
<feature type="domain" description="Flavodoxin-like" evidence="9">
    <location>
        <begin position="4"/>
        <end position="145"/>
    </location>
</feature>
<comment type="similarity">
    <text evidence="3 8">Belongs to the flavodoxin family.</text>
</comment>
<gene>
    <name evidence="10" type="ORF">CIL05_04440</name>
</gene>
<dbReference type="InterPro" id="IPR008254">
    <property type="entry name" value="Flavodoxin/NO_synth"/>
</dbReference>
<reference evidence="10 11" key="1">
    <citation type="submission" date="2017-08" db="EMBL/GenBank/DDBJ databases">
        <title>Virgibacillus indicus sp. nov. and Virgibacillus profoundi sp. nov, two moderately halophilic bacteria isolated from marine sediment by using the Microfluidic Streak Plate.</title>
        <authorList>
            <person name="Xu B."/>
            <person name="Hu B."/>
            <person name="Wang J."/>
            <person name="Zhu Y."/>
            <person name="Huang L."/>
            <person name="Du W."/>
            <person name="Huang Y."/>
        </authorList>
    </citation>
    <scope>NUCLEOTIDE SEQUENCE [LARGE SCALE GENOMIC DNA]</scope>
    <source>
        <strain evidence="10 11">IO3-P3-H5</strain>
    </source>
</reference>
<sequence length="157" mass="17573">MNKILMLYASTTGNTELMAEAMVAYLEDKNYEVVTKTFDFDPIDVGELLDYDAILVGTHTWDDGDLPYEVEDFYEELEDVDITGKLFGVFGSCDSFYDTYGGAVDLVGDRLKNLGAVLVPERLKVDLDPDAEDIVRCEAFVNTLCKMLTEPGVRSRI</sequence>
<organism evidence="10 11">
    <name type="scientific">Virgibacillus profundi</name>
    <dbReference type="NCBI Taxonomy" id="2024555"/>
    <lineage>
        <taxon>Bacteria</taxon>
        <taxon>Bacillati</taxon>
        <taxon>Bacillota</taxon>
        <taxon>Bacilli</taxon>
        <taxon>Bacillales</taxon>
        <taxon>Bacillaceae</taxon>
        <taxon>Virgibacillus</taxon>
    </lineage>
</organism>
<keyword evidence="11" id="KW-1185">Reference proteome</keyword>
<evidence type="ECO:0000256" key="7">
    <source>
        <dbReference type="ARBA" id="ARBA00022982"/>
    </source>
</evidence>
<dbReference type="NCBIfam" id="NF005246">
    <property type="entry name" value="PRK06756.1"/>
    <property type="match status" value="1"/>
</dbReference>
<evidence type="ECO:0000259" key="9">
    <source>
        <dbReference type="PROSITE" id="PS50902"/>
    </source>
</evidence>
<evidence type="ECO:0000313" key="11">
    <source>
        <dbReference type="Proteomes" id="UP000218887"/>
    </source>
</evidence>
<evidence type="ECO:0000313" key="10">
    <source>
        <dbReference type="EMBL" id="PAV30968.1"/>
    </source>
</evidence>
<dbReference type="NCBIfam" id="TIGR01753">
    <property type="entry name" value="flav_short"/>
    <property type="match status" value="1"/>
</dbReference>
<dbReference type="InterPro" id="IPR050619">
    <property type="entry name" value="Flavodoxin"/>
</dbReference>
<evidence type="ECO:0000256" key="6">
    <source>
        <dbReference type="ARBA" id="ARBA00022643"/>
    </source>
</evidence>
<dbReference type="NCBIfam" id="NF005216">
    <property type="entry name" value="PRK06703.1"/>
    <property type="match status" value="1"/>
</dbReference>
<dbReference type="PROSITE" id="PS50902">
    <property type="entry name" value="FLAVODOXIN_LIKE"/>
    <property type="match status" value="1"/>
</dbReference>
<dbReference type="SUPFAM" id="SSF52218">
    <property type="entry name" value="Flavoproteins"/>
    <property type="match status" value="1"/>
</dbReference>
<protein>
    <recommendedName>
        <fullName evidence="8">Flavodoxin</fullName>
    </recommendedName>
</protein>
<dbReference type="PANTHER" id="PTHR42809:SF1">
    <property type="entry name" value="FLAVODOXIN 1"/>
    <property type="match status" value="1"/>
</dbReference>
<evidence type="ECO:0000256" key="5">
    <source>
        <dbReference type="ARBA" id="ARBA00022630"/>
    </source>
</evidence>
<evidence type="ECO:0000256" key="8">
    <source>
        <dbReference type="RuleBase" id="RU367037"/>
    </source>
</evidence>
<evidence type="ECO:0000256" key="2">
    <source>
        <dbReference type="ARBA" id="ARBA00003297"/>
    </source>
</evidence>
<dbReference type="InterPro" id="IPR029039">
    <property type="entry name" value="Flavoprotein-like_sf"/>
</dbReference>
<dbReference type="AlphaFoldDB" id="A0A2A2IHY3"/>
<dbReference type="Gene3D" id="3.40.50.360">
    <property type="match status" value="1"/>
</dbReference>
<dbReference type="PANTHER" id="PTHR42809">
    <property type="entry name" value="FLAVODOXIN 2"/>
    <property type="match status" value="1"/>
</dbReference>
<evidence type="ECO:0000256" key="4">
    <source>
        <dbReference type="ARBA" id="ARBA00022448"/>
    </source>
</evidence>
<proteinExistence type="inferred from homology"/>
<keyword evidence="5 8" id="KW-0285">Flavoprotein</keyword>
<keyword evidence="7 8" id="KW-0249">Electron transport</keyword>
<dbReference type="Proteomes" id="UP000218887">
    <property type="component" value="Unassembled WGS sequence"/>
</dbReference>
<accession>A0A2A2IHY3</accession>
<comment type="caution">
    <text evidence="10">The sequence shown here is derived from an EMBL/GenBank/DDBJ whole genome shotgun (WGS) entry which is preliminary data.</text>
</comment>
<comment type="cofactor">
    <cofactor evidence="1 8">
        <name>FMN</name>
        <dbReference type="ChEBI" id="CHEBI:58210"/>
    </cofactor>
</comment>
<dbReference type="RefSeq" id="WP_095654299.1">
    <property type="nucleotide sequence ID" value="NZ_NPOA01000002.1"/>
</dbReference>